<comment type="caution">
    <text evidence="5">The sequence shown here is derived from an EMBL/GenBank/DDBJ whole genome shotgun (WGS) entry which is preliminary data.</text>
</comment>
<dbReference type="RefSeq" id="WP_246349684.1">
    <property type="nucleotide sequence ID" value="NZ_JACIEW010000009.1"/>
</dbReference>
<evidence type="ECO:0000256" key="2">
    <source>
        <dbReference type="ARBA" id="ARBA00007639"/>
    </source>
</evidence>
<keyword evidence="3" id="KW-0732">Signal</keyword>
<comment type="subcellular location">
    <subcellularLocation>
        <location evidence="1">Cell envelope</location>
    </subcellularLocation>
</comment>
<sequence>MNSKTPGDTAMSIAGLGPHGERAVPAAQIQLTQADAAQARARRFSIAVVLHTTTSDWSKQELAGIAATLGLYSAALVEVVDCNFDFELQVASLARLAREKVDAVISIPIGNARVAEAHRALTQSGRKLVLLDNAPTGMLPGTDYASVVSTDNFGLGQSCAAMLSTHIPANGAAGILGYGIDFFATHEREIAFRKWMGTHRPDVTLVRERFAELDGAGPAAVAMVDKTPGLSGIFAVWDVPAMKAVQALAQKNIDIPITTVDLGNEVALDMARHGMIKGVGAQLPYDQGSAAARVTLAALLGLPVPPWVALAGREVTPSDVIEAYQVIWHLPAPRTIIETVRAATAAQDAVGGH</sequence>
<feature type="domain" description="Periplasmic binding protein" evidence="4">
    <location>
        <begin position="46"/>
        <end position="301"/>
    </location>
</feature>
<accession>A0A7W6IPZ5</accession>
<evidence type="ECO:0000256" key="1">
    <source>
        <dbReference type="ARBA" id="ARBA00004196"/>
    </source>
</evidence>
<dbReference type="InterPro" id="IPR025997">
    <property type="entry name" value="SBP_2_dom"/>
</dbReference>
<keyword evidence="6" id="KW-1185">Reference proteome</keyword>
<organism evidence="5 6">
    <name type="scientific">Devosia subaequoris</name>
    <dbReference type="NCBI Taxonomy" id="395930"/>
    <lineage>
        <taxon>Bacteria</taxon>
        <taxon>Pseudomonadati</taxon>
        <taxon>Pseudomonadota</taxon>
        <taxon>Alphaproteobacteria</taxon>
        <taxon>Hyphomicrobiales</taxon>
        <taxon>Devosiaceae</taxon>
        <taxon>Devosia</taxon>
    </lineage>
</organism>
<evidence type="ECO:0000259" key="4">
    <source>
        <dbReference type="Pfam" id="PF13407"/>
    </source>
</evidence>
<dbReference type="Gene3D" id="3.40.50.2300">
    <property type="match status" value="2"/>
</dbReference>
<reference evidence="5 6" key="1">
    <citation type="submission" date="2020-08" db="EMBL/GenBank/DDBJ databases">
        <title>Genomic Encyclopedia of Type Strains, Phase IV (KMG-IV): sequencing the most valuable type-strain genomes for metagenomic binning, comparative biology and taxonomic classification.</title>
        <authorList>
            <person name="Goeker M."/>
        </authorList>
    </citation>
    <scope>NUCLEOTIDE SEQUENCE [LARGE SCALE GENOMIC DNA]</scope>
    <source>
        <strain evidence="5 6">DSM 23447</strain>
    </source>
</reference>
<dbReference type="GO" id="GO:0030246">
    <property type="term" value="F:carbohydrate binding"/>
    <property type="evidence" value="ECO:0007669"/>
    <property type="project" value="UniProtKB-ARBA"/>
</dbReference>
<proteinExistence type="inferred from homology"/>
<dbReference type="Pfam" id="PF13407">
    <property type="entry name" value="Peripla_BP_4"/>
    <property type="match status" value="1"/>
</dbReference>
<evidence type="ECO:0000313" key="5">
    <source>
        <dbReference type="EMBL" id="MBB4053656.1"/>
    </source>
</evidence>
<evidence type="ECO:0000256" key="3">
    <source>
        <dbReference type="ARBA" id="ARBA00022729"/>
    </source>
</evidence>
<dbReference type="PANTHER" id="PTHR46847:SF1">
    <property type="entry name" value="D-ALLOSE-BINDING PERIPLASMIC PROTEIN-RELATED"/>
    <property type="match status" value="1"/>
</dbReference>
<protein>
    <submittedName>
        <fullName evidence="5">Ribose transport system substrate-binding protein</fullName>
    </submittedName>
</protein>
<dbReference type="InterPro" id="IPR028082">
    <property type="entry name" value="Peripla_BP_I"/>
</dbReference>
<evidence type="ECO:0000313" key="6">
    <source>
        <dbReference type="Proteomes" id="UP000547011"/>
    </source>
</evidence>
<dbReference type="EMBL" id="JACIEW010000009">
    <property type="protein sequence ID" value="MBB4053656.1"/>
    <property type="molecule type" value="Genomic_DNA"/>
</dbReference>
<dbReference type="PANTHER" id="PTHR46847">
    <property type="entry name" value="D-ALLOSE-BINDING PERIPLASMIC PROTEIN-RELATED"/>
    <property type="match status" value="1"/>
</dbReference>
<name>A0A7W6IPZ5_9HYPH</name>
<gene>
    <name evidence="5" type="ORF">GGR20_003318</name>
</gene>
<comment type="similarity">
    <text evidence="2">Belongs to the bacterial solute-binding protein 2 family.</text>
</comment>
<dbReference type="Proteomes" id="UP000547011">
    <property type="component" value="Unassembled WGS sequence"/>
</dbReference>
<dbReference type="AlphaFoldDB" id="A0A7W6IPZ5"/>
<dbReference type="SUPFAM" id="SSF53822">
    <property type="entry name" value="Periplasmic binding protein-like I"/>
    <property type="match status" value="1"/>
</dbReference>
<dbReference type="GO" id="GO:0030313">
    <property type="term" value="C:cell envelope"/>
    <property type="evidence" value="ECO:0007669"/>
    <property type="project" value="UniProtKB-SubCell"/>
</dbReference>